<protein>
    <submittedName>
        <fullName evidence="1">Uncharacterized protein</fullName>
    </submittedName>
</protein>
<dbReference type="AlphaFoldDB" id="A0A9Q1RHN2"/>
<sequence length="77" mass="8827">MTLFLRWRRYENDYYHLCILIHPPFHVSQIPAARSCPLVEVPLTGSYLVFCASQVARSTVKSLLTANARENTTFLAK</sequence>
<dbReference type="EMBL" id="JAJAGQ010000007">
    <property type="protein sequence ID" value="KAJ8557189.1"/>
    <property type="molecule type" value="Genomic_DNA"/>
</dbReference>
<keyword evidence="2" id="KW-1185">Reference proteome</keyword>
<accession>A0A9Q1RHN2</accession>
<dbReference type="Proteomes" id="UP001152561">
    <property type="component" value="Unassembled WGS sequence"/>
</dbReference>
<evidence type="ECO:0000313" key="1">
    <source>
        <dbReference type="EMBL" id="KAJ8557189.1"/>
    </source>
</evidence>
<evidence type="ECO:0000313" key="2">
    <source>
        <dbReference type="Proteomes" id="UP001152561"/>
    </source>
</evidence>
<name>A0A9Q1RHN2_9SOLA</name>
<comment type="caution">
    <text evidence="1">The sequence shown here is derived from an EMBL/GenBank/DDBJ whole genome shotgun (WGS) entry which is preliminary data.</text>
</comment>
<organism evidence="1 2">
    <name type="scientific">Anisodus acutangulus</name>
    <dbReference type="NCBI Taxonomy" id="402998"/>
    <lineage>
        <taxon>Eukaryota</taxon>
        <taxon>Viridiplantae</taxon>
        <taxon>Streptophyta</taxon>
        <taxon>Embryophyta</taxon>
        <taxon>Tracheophyta</taxon>
        <taxon>Spermatophyta</taxon>
        <taxon>Magnoliopsida</taxon>
        <taxon>eudicotyledons</taxon>
        <taxon>Gunneridae</taxon>
        <taxon>Pentapetalae</taxon>
        <taxon>asterids</taxon>
        <taxon>lamiids</taxon>
        <taxon>Solanales</taxon>
        <taxon>Solanaceae</taxon>
        <taxon>Solanoideae</taxon>
        <taxon>Hyoscyameae</taxon>
        <taxon>Anisodus</taxon>
    </lineage>
</organism>
<reference evidence="2" key="1">
    <citation type="journal article" date="2023" name="Proc. Natl. Acad. Sci. U.S.A.">
        <title>Genomic and structural basis for evolution of tropane alkaloid biosynthesis.</title>
        <authorList>
            <person name="Wanga Y.-J."/>
            <person name="Taina T."/>
            <person name="Yua J.-Y."/>
            <person name="Lia J."/>
            <person name="Xua B."/>
            <person name="Chenc J."/>
            <person name="D'Auriad J.C."/>
            <person name="Huanga J.-P."/>
            <person name="Huanga S.-X."/>
        </authorList>
    </citation>
    <scope>NUCLEOTIDE SEQUENCE [LARGE SCALE GENOMIC DNA]</scope>
    <source>
        <strain evidence="2">cv. KIB-2019</strain>
    </source>
</reference>
<proteinExistence type="predicted"/>
<gene>
    <name evidence="1" type="ORF">K7X08_002814</name>
</gene>